<evidence type="ECO:0000313" key="3">
    <source>
        <dbReference type="Proteomes" id="UP000010556"/>
    </source>
</evidence>
<feature type="compositionally biased region" description="Polar residues" evidence="1">
    <location>
        <begin position="92"/>
        <end position="101"/>
    </location>
</feature>
<name>L5LPL8_MYODS</name>
<organism evidence="2 3">
    <name type="scientific">Myotis davidii</name>
    <name type="common">David's myotis</name>
    <dbReference type="NCBI Taxonomy" id="225400"/>
    <lineage>
        <taxon>Eukaryota</taxon>
        <taxon>Metazoa</taxon>
        <taxon>Chordata</taxon>
        <taxon>Craniata</taxon>
        <taxon>Vertebrata</taxon>
        <taxon>Euteleostomi</taxon>
        <taxon>Mammalia</taxon>
        <taxon>Eutheria</taxon>
        <taxon>Laurasiatheria</taxon>
        <taxon>Chiroptera</taxon>
        <taxon>Yangochiroptera</taxon>
        <taxon>Vespertilionidae</taxon>
        <taxon>Myotis</taxon>
    </lineage>
</organism>
<feature type="region of interest" description="Disordered" evidence="1">
    <location>
        <begin position="92"/>
        <end position="133"/>
    </location>
</feature>
<protein>
    <submittedName>
        <fullName evidence="2">Uncharacterized protein</fullName>
    </submittedName>
</protein>
<gene>
    <name evidence="2" type="ORF">MDA_GLEAN10024392</name>
</gene>
<proteinExistence type="predicted"/>
<sequence>MCTSSKEVPQPPNHAHSKQEAVRTKRSNSTWYTLALGVKHFLLNDLHLTGSWAHSPPEDGATTEKCRLRCPLSHLWLFLTMNARNPCLEPSNLSKGSSLSHQHILDSRAQSSPVPTMPGTTPAPSDRRSPPKVCLRAAGHPMFDARMCASEKRYNGNFD</sequence>
<dbReference type="AlphaFoldDB" id="L5LPL8"/>
<evidence type="ECO:0000256" key="1">
    <source>
        <dbReference type="SAM" id="MobiDB-lite"/>
    </source>
</evidence>
<feature type="compositionally biased region" description="Polar residues" evidence="1">
    <location>
        <begin position="108"/>
        <end position="123"/>
    </location>
</feature>
<keyword evidence="3" id="KW-1185">Reference proteome</keyword>
<dbReference type="EMBL" id="KB109639">
    <property type="protein sequence ID" value="ELK28016.1"/>
    <property type="molecule type" value="Genomic_DNA"/>
</dbReference>
<evidence type="ECO:0000313" key="2">
    <source>
        <dbReference type="EMBL" id="ELK28016.1"/>
    </source>
</evidence>
<dbReference type="Proteomes" id="UP000010556">
    <property type="component" value="Unassembled WGS sequence"/>
</dbReference>
<accession>L5LPL8</accession>
<feature type="region of interest" description="Disordered" evidence="1">
    <location>
        <begin position="1"/>
        <end position="24"/>
    </location>
</feature>
<reference evidence="3" key="1">
    <citation type="journal article" date="2013" name="Science">
        <title>Comparative analysis of bat genomes provides insight into the evolution of flight and immunity.</title>
        <authorList>
            <person name="Zhang G."/>
            <person name="Cowled C."/>
            <person name="Shi Z."/>
            <person name="Huang Z."/>
            <person name="Bishop-Lilly K.A."/>
            <person name="Fang X."/>
            <person name="Wynne J.W."/>
            <person name="Xiong Z."/>
            <person name="Baker M.L."/>
            <person name="Zhao W."/>
            <person name="Tachedjian M."/>
            <person name="Zhu Y."/>
            <person name="Zhou P."/>
            <person name="Jiang X."/>
            <person name="Ng J."/>
            <person name="Yang L."/>
            <person name="Wu L."/>
            <person name="Xiao J."/>
            <person name="Feng Y."/>
            <person name="Chen Y."/>
            <person name="Sun X."/>
            <person name="Zhang Y."/>
            <person name="Marsh G.A."/>
            <person name="Crameri G."/>
            <person name="Broder C.C."/>
            <person name="Frey K.G."/>
            <person name="Wang L.F."/>
            <person name="Wang J."/>
        </authorList>
    </citation>
    <scope>NUCLEOTIDE SEQUENCE [LARGE SCALE GENOMIC DNA]</scope>
</reference>